<dbReference type="PANTHER" id="PTHR11318:SF4">
    <property type="entry name" value="GUANYLATE CYCLASE ACTIVATOR 2B"/>
    <property type="match status" value="1"/>
</dbReference>
<comment type="subcellular location">
    <subcellularLocation>
        <location evidence="1">Secreted</location>
    </subcellularLocation>
</comment>
<dbReference type="KEGG" id="char:105900179"/>
<feature type="signal peptide" evidence="9">
    <location>
        <begin position="1"/>
        <end position="20"/>
    </location>
</feature>
<comment type="function">
    <text evidence="6">Endogenous activator of intestinal guanylate cyclase. It stimulates this enzyme through the same receptor binding region as the heat-stable enterotoxins. May be a potent physiological regulator of intestinal fluid and electrolyte transport. May be an autocrine/paracrine regulator of intestinal salt and water transport.</text>
</comment>
<sequence>MRGLPVFALLMLGLLGSSFAVTVSDGGYSFSLESVKVLMRLMEMDEIAMEARMGGRPIPPHHPPRRLLCSNPTLPQELKPVCLEPHSDEIFARFVSVLMSTDPCEICANPACTGCTY</sequence>
<dbReference type="GeneID" id="105900179"/>
<dbReference type="GO" id="GO:0005576">
    <property type="term" value="C:extracellular region"/>
    <property type="evidence" value="ECO:0007669"/>
    <property type="project" value="UniProtKB-SubCell"/>
</dbReference>
<accession>A0A6P3VXF5</accession>
<dbReference type="PRINTS" id="PR00774">
    <property type="entry name" value="GUANYLIN"/>
</dbReference>
<feature type="chain" id="PRO_5027565268" description="Guanylate cyclase activator 2B" evidence="9">
    <location>
        <begin position="21"/>
        <end position="117"/>
    </location>
</feature>
<evidence type="ECO:0000256" key="7">
    <source>
        <dbReference type="ARBA" id="ARBA00041176"/>
    </source>
</evidence>
<organism evidence="10 11">
    <name type="scientific">Clupea harengus</name>
    <name type="common">Atlantic herring</name>
    <dbReference type="NCBI Taxonomy" id="7950"/>
    <lineage>
        <taxon>Eukaryota</taxon>
        <taxon>Metazoa</taxon>
        <taxon>Chordata</taxon>
        <taxon>Craniata</taxon>
        <taxon>Vertebrata</taxon>
        <taxon>Euteleostomi</taxon>
        <taxon>Actinopterygii</taxon>
        <taxon>Neopterygii</taxon>
        <taxon>Teleostei</taxon>
        <taxon>Clupei</taxon>
        <taxon>Clupeiformes</taxon>
        <taxon>Clupeoidei</taxon>
        <taxon>Clupeidae</taxon>
        <taxon>Clupea</taxon>
    </lineage>
</organism>
<comment type="similarity">
    <text evidence="2">Belongs to the guanylin family.</text>
</comment>
<protein>
    <recommendedName>
        <fullName evidence="7">Guanylate cyclase activator 2B</fullName>
    </recommendedName>
</protein>
<reference evidence="11" key="1">
    <citation type="submission" date="2025-08" db="UniProtKB">
        <authorList>
            <consortium name="RefSeq"/>
        </authorList>
    </citation>
    <scope>IDENTIFICATION</scope>
</reference>
<dbReference type="InterPro" id="IPR000879">
    <property type="entry name" value="Guanylin"/>
</dbReference>
<evidence type="ECO:0000313" key="11">
    <source>
        <dbReference type="RefSeq" id="XP_012682898.2"/>
    </source>
</evidence>
<dbReference type="RefSeq" id="XP_012682898.2">
    <property type="nucleotide sequence ID" value="XM_012827444.3"/>
</dbReference>
<dbReference type="GO" id="GO:0030250">
    <property type="term" value="F:guanylate cyclase activator activity"/>
    <property type="evidence" value="ECO:0007669"/>
    <property type="project" value="InterPro"/>
</dbReference>
<dbReference type="Pfam" id="PF02058">
    <property type="entry name" value="Guanylin"/>
    <property type="match status" value="1"/>
</dbReference>
<dbReference type="AlphaFoldDB" id="A0A6P3VXF5"/>
<keyword evidence="3" id="KW-0964">Secreted</keyword>
<keyword evidence="4 9" id="KW-0732">Signal</keyword>
<feature type="disulfide bond" evidence="8">
    <location>
        <begin position="107"/>
        <end position="115"/>
    </location>
</feature>
<proteinExistence type="inferred from homology"/>
<feature type="disulfide bond" evidence="8">
    <location>
        <begin position="69"/>
        <end position="82"/>
    </location>
</feature>
<evidence type="ECO:0000256" key="3">
    <source>
        <dbReference type="ARBA" id="ARBA00022525"/>
    </source>
</evidence>
<dbReference type="PANTHER" id="PTHR11318">
    <property type="entry name" value="GUANYLIN FAMILY MEMBER"/>
    <property type="match status" value="1"/>
</dbReference>
<evidence type="ECO:0000256" key="6">
    <source>
        <dbReference type="ARBA" id="ARBA00037765"/>
    </source>
</evidence>
<evidence type="ECO:0000256" key="1">
    <source>
        <dbReference type="ARBA" id="ARBA00004613"/>
    </source>
</evidence>
<keyword evidence="5 8" id="KW-1015">Disulfide bond</keyword>
<evidence type="ECO:0000256" key="5">
    <source>
        <dbReference type="ARBA" id="ARBA00023157"/>
    </source>
</evidence>
<evidence type="ECO:0000256" key="2">
    <source>
        <dbReference type="ARBA" id="ARBA00009883"/>
    </source>
</evidence>
<gene>
    <name evidence="11" type="primary">LOC105900179</name>
</gene>
<evidence type="ECO:0000313" key="10">
    <source>
        <dbReference type="Proteomes" id="UP000515152"/>
    </source>
</evidence>
<dbReference type="Gene3D" id="3.90.1450.10">
    <property type="entry name" value="Guanylin"/>
    <property type="match status" value="1"/>
</dbReference>
<dbReference type="SUPFAM" id="SSF89890">
    <property type="entry name" value="Proguanylin"/>
    <property type="match status" value="1"/>
</dbReference>
<evidence type="ECO:0000256" key="4">
    <source>
        <dbReference type="ARBA" id="ARBA00022729"/>
    </source>
</evidence>
<dbReference type="PIRSF" id="PIRSF001849">
    <property type="entry name" value="Guanylin"/>
    <property type="match status" value="1"/>
</dbReference>
<dbReference type="OrthoDB" id="8936251at2759"/>
<keyword evidence="10" id="KW-1185">Reference proteome</keyword>
<evidence type="ECO:0000256" key="9">
    <source>
        <dbReference type="SAM" id="SignalP"/>
    </source>
</evidence>
<dbReference type="InterPro" id="IPR036382">
    <property type="entry name" value="Guanylin_sf"/>
</dbReference>
<evidence type="ECO:0000256" key="8">
    <source>
        <dbReference type="PIRSR" id="PIRSR001849-50"/>
    </source>
</evidence>
<name>A0A6P3VXF5_CLUHA</name>
<dbReference type="Proteomes" id="UP000515152">
    <property type="component" value="Chromosome 5"/>
</dbReference>
<feature type="disulfide bond" evidence="8">
    <location>
        <begin position="104"/>
        <end position="112"/>
    </location>
</feature>